<evidence type="ECO:0008006" key="4">
    <source>
        <dbReference type="Google" id="ProtNLM"/>
    </source>
</evidence>
<feature type="chain" id="PRO_5046087070" description="NusG domain-containing protein" evidence="1">
    <location>
        <begin position="22"/>
        <end position="109"/>
    </location>
</feature>
<protein>
    <recommendedName>
        <fullName evidence="4">NusG domain-containing protein</fullName>
    </recommendedName>
</protein>
<name>A0ABW4LJ21_9MICO</name>
<reference evidence="3" key="1">
    <citation type="journal article" date="2019" name="Int. J. Syst. Evol. Microbiol.">
        <title>The Global Catalogue of Microorganisms (GCM) 10K type strain sequencing project: providing services to taxonomists for standard genome sequencing and annotation.</title>
        <authorList>
            <consortium name="The Broad Institute Genomics Platform"/>
            <consortium name="The Broad Institute Genome Sequencing Center for Infectious Disease"/>
            <person name="Wu L."/>
            <person name="Ma J."/>
        </authorList>
    </citation>
    <scope>NUCLEOTIDE SEQUENCE [LARGE SCALE GENOMIC DNA]</scope>
    <source>
        <strain evidence="3">CGMCC 1.12471</strain>
    </source>
</reference>
<proteinExistence type="predicted"/>
<feature type="signal peptide" evidence="1">
    <location>
        <begin position="1"/>
        <end position="21"/>
    </location>
</feature>
<dbReference type="RefSeq" id="WP_377936306.1">
    <property type="nucleotide sequence ID" value="NZ_JBHUEA010000030.1"/>
</dbReference>
<gene>
    <name evidence="2" type="ORF">ACFSBI_14925</name>
</gene>
<organism evidence="2 3">
    <name type="scientific">Amnibacterium endophyticum</name>
    <dbReference type="NCBI Taxonomy" id="2109337"/>
    <lineage>
        <taxon>Bacteria</taxon>
        <taxon>Bacillati</taxon>
        <taxon>Actinomycetota</taxon>
        <taxon>Actinomycetes</taxon>
        <taxon>Micrococcales</taxon>
        <taxon>Microbacteriaceae</taxon>
        <taxon>Amnibacterium</taxon>
    </lineage>
</organism>
<accession>A0ABW4LJ21</accession>
<dbReference type="EMBL" id="JBHUEA010000030">
    <property type="protein sequence ID" value="MFD1722845.1"/>
    <property type="molecule type" value="Genomic_DNA"/>
</dbReference>
<evidence type="ECO:0000313" key="3">
    <source>
        <dbReference type="Proteomes" id="UP001597347"/>
    </source>
</evidence>
<evidence type="ECO:0000313" key="2">
    <source>
        <dbReference type="EMBL" id="MFD1722845.1"/>
    </source>
</evidence>
<dbReference type="Proteomes" id="UP001597347">
    <property type="component" value="Unassembled WGS sequence"/>
</dbReference>
<dbReference type="PROSITE" id="PS51257">
    <property type="entry name" value="PROKAR_LIPOPROTEIN"/>
    <property type="match status" value="1"/>
</dbReference>
<keyword evidence="1" id="KW-0732">Signal</keyword>
<evidence type="ECO:0000256" key="1">
    <source>
        <dbReference type="SAM" id="SignalP"/>
    </source>
</evidence>
<sequence>MHRLPRLLGATVVAAASATLAGCAGAPATPTASVVVRVAPSAQPVDLEVQLSQAHGDYREVRRMRSGETRRFAVPAGWVTVRVPGLCVVPARNHGTAVVEVDRHDCRLV</sequence>
<comment type="caution">
    <text evidence="2">The sequence shown here is derived from an EMBL/GenBank/DDBJ whole genome shotgun (WGS) entry which is preliminary data.</text>
</comment>
<keyword evidence="3" id="KW-1185">Reference proteome</keyword>